<accession>A0ACB6ZBV2</accession>
<name>A0ACB6ZBV2_THEGA</name>
<evidence type="ECO:0000313" key="1">
    <source>
        <dbReference type="EMBL" id="KAF9647240.1"/>
    </source>
</evidence>
<reference evidence="1" key="1">
    <citation type="submission" date="2019-10" db="EMBL/GenBank/DDBJ databases">
        <authorList>
            <consortium name="DOE Joint Genome Institute"/>
            <person name="Kuo A."/>
            <person name="Miyauchi S."/>
            <person name="Kiss E."/>
            <person name="Drula E."/>
            <person name="Kohler A."/>
            <person name="Sanchez-Garcia M."/>
            <person name="Andreopoulos B."/>
            <person name="Barry K.W."/>
            <person name="Bonito G."/>
            <person name="Buee M."/>
            <person name="Carver A."/>
            <person name="Chen C."/>
            <person name="Cichocki N."/>
            <person name="Clum A."/>
            <person name="Culley D."/>
            <person name="Crous P.W."/>
            <person name="Fauchery L."/>
            <person name="Girlanda M."/>
            <person name="Hayes R."/>
            <person name="Keri Z."/>
            <person name="Labutti K."/>
            <person name="Lipzen A."/>
            <person name="Lombard V."/>
            <person name="Magnuson J."/>
            <person name="Maillard F."/>
            <person name="Morin E."/>
            <person name="Murat C."/>
            <person name="Nolan M."/>
            <person name="Ohm R."/>
            <person name="Pangilinan J."/>
            <person name="Pereira M."/>
            <person name="Perotto S."/>
            <person name="Peter M."/>
            <person name="Riley R."/>
            <person name="Sitrit Y."/>
            <person name="Stielow B."/>
            <person name="Szollosi G."/>
            <person name="Zifcakova L."/>
            <person name="Stursova M."/>
            <person name="Spatafora J.W."/>
            <person name="Tedersoo L."/>
            <person name="Vaario L.-M."/>
            <person name="Yamada A."/>
            <person name="Yan M."/>
            <person name="Wang P."/>
            <person name="Xu J."/>
            <person name="Bruns T."/>
            <person name="Baldrian P."/>
            <person name="Vilgalys R."/>
            <person name="Henrissat B."/>
            <person name="Grigoriev I.V."/>
            <person name="Hibbett D."/>
            <person name="Nagy L.G."/>
            <person name="Martin F.M."/>
        </authorList>
    </citation>
    <scope>NUCLEOTIDE SEQUENCE</scope>
    <source>
        <strain evidence="1">P2</strain>
    </source>
</reference>
<organism evidence="1 2">
    <name type="scientific">Thelephora ganbajun</name>
    <name type="common">Ganba fungus</name>
    <dbReference type="NCBI Taxonomy" id="370292"/>
    <lineage>
        <taxon>Eukaryota</taxon>
        <taxon>Fungi</taxon>
        <taxon>Dikarya</taxon>
        <taxon>Basidiomycota</taxon>
        <taxon>Agaricomycotina</taxon>
        <taxon>Agaricomycetes</taxon>
        <taxon>Thelephorales</taxon>
        <taxon>Thelephoraceae</taxon>
        <taxon>Thelephora</taxon>
    </lineage>
</organism>
<evidence type="ECO:0000313" key="2">
    <source>
        <dbReference type="Proteomes" id="UP000886501"/>
    </source>
</evidence>
<proteinExistence type="predicted"/>
<keyword evidence="2" id="KW-1185">Reference proteome</keyword>
<gene>
    <name evidence="1" type="ORF">BDM02DRAFT_3270404</name>
</gene>
<reference evidence="1" key="2">
    <citation type="journal article" date="2020" name="Nat. Commun.">
        <title>Large-scale genome sequencing of mycorrhizal fungi provides insights into the early evolution of symbiotic traits.</title>
        <authorList>
            <person name="Miyauchi S."/>
            <person name="Kiss E."/>
            <person name="Kuo A."/>
            <person name="Drula E."/>
            <person name="Kohler A."/>
            <person name="Sanchez-Garcia M."/>
            <person name="Morin E."/>
            <person name="Andreopoulos B."/>
            <person name="Barry K.W."/>
            <person name="Bonito G."/>
            <person name="Buee M."/>
            <person name="Carver A."/>
            <person name="Chen C."/>
            <person name="Cichocki N."/>
            <person name="Clum A."/>
            <person name="Culley D."/>
            <person name="Crous P.W."/>
            <person name="Fauchery L."/>
            <person name="Girlanda M."/>
            <person name="Hayes R.D."/>
            <person name="Keri Z."/>
            <person name="LaButti K."/>
            <person name="Lipzen A."/>
            <person name="Lombard V."/>
            <person name="Magnuson J."/>
            <person name="Maillard F."/>
            <person name="Murat C."/>
            <person name="Nolan M."/>
            <person name="Ohm R.A."/>
            <person name="Pangilinan J."/>
            <person name="Pereira M.F."/>
            <person name="Perotto S."/>
            <person name="Peter M."/>
            <person name="Pfister S."/>
            <person name="Riley R."/>
            <person name="Sitrit Y."/>
            <person name="Stielow J.B."/>
            <person name="Szollosi G."/>
            <person name="Zifcakova L."/>
            <person name="Stursova M."/>
            <person name="Spatafora J.W."/>
            <person name="Tedersoo L."/>
            <person name="Vaario L.M."/>
            <person name="Yamada A."/>
            <person name="Yan M."/>
            <person name="Wang P."/>
            <person name="Xu J."/>
            <person name="Bruns T."/>
            <person name="Baldrian P."/>
            <person name="Vilgalys R."/>
            <person name="Dunand C."/>
            <person name="Henrissat B."/>
            <person name="Grigoriev I.V."/>
            <person name="Hibbett D."/>
            <person name="Nagy L.G."/>
            <person name="Martin F.M."/>
        </authorList>
    </citation>
    <scope>NUCLEOTIDE SEQUENCE</scope>
    <source>
        <strain evidence="1">P2</strain>
    </source>
</reference>
<dbReference type="Proteomes" id="UP000886501">
    <property type="component" value="Unassembled WGS sequence"/>
</dbReference>
<protein>
    <submittedName>
        <fullName evidence="1">Uncharacterized protein</fullName>
    </submittedName>
</protein>
<sequence>MRNTELAVRRLRQELYISPHTEQIDTVAAEFPDFTNYLYTAYNGAEHDVEFQDPRCNGPRIQDCGLRTVMVKCNPETVSTGYGGPGRLYFGDISLETILDIYDTERSRGVMLSMAGQTSNNIALPLHRQMVHVYGTSPEMVDTTKN</sequence>
<dbReference type="EMBL" id="MU118038">
    <property type="protein sequence ID" value="KAF9647240.1"/>
    <property type="molecule type" value="Genomic_DNA"/>
</dbReference>
<comment type="caution">
    <text evidence="1">The sequence shown here is derived from an EMBL/GenBank/DDBJ whole genome shotgun (WGS) entry which is preliminary data.</text>
</comment>